<organism evidence="1 2">
    <name type="scientific">Arthrobacter gengyunqii</name>
    <dbReference type="NCBI Taxonomy" id="2886940"/>
    <lineage>
        <taxon>Bacteria</taxon>
        <taxon>Bacillati</taxon>
        <taxon>Actinomycetota</taxon>
        <taxon>Actinomycetes</taxon>
        <taxon>Micrococcales</taxon>
        <taxon>Micrococcaceae</taxon>
        <taxon>Arthrobacter</taxon>
    </lineage>
</organism>
<evidence type="ECO:0000313" key="1">
    <source>
        <dbReference type="EMBL" id="MCC3268885.1"/>
    </source>
</evidence>
<name>A0A9X1S509_9MICC</name>
<proteinExistence type="predicted"/>
<dbReference type="RefSeq" id="WP_227907389.1">
    <property type="nucleotide sequence ID" value="NZ_CP095461.1"/>
</dbReference>
<dbReference type="Proteomes" id="UP001139264">
    <property type="component" value="Unassembled WGS sequence"/>
</dbReference>
<protein>
    <submittedName>
        <fullName evidence="1">Uncharacterized protein</fullName>
    </submittedName>
</protein>
<dbReference type="EMBL" id="JAJFZP010000005">
    <property type="protein sequence ID" value="MCC3268885.1"/>
    <property type="molecule type" value="Genomic_DNA"/>
</dbReference>
<accession>A0A9X1S509</accession>
<dbReference type="AlphaFoldDB" id="A0A9X1S509"/>
<sequence length="87" mass="9692">MALTNFFRDRNGRIRILEVPNLPILAWAGFGAASMMALTPKYRDLLGTLSKSSLTLWALLEAVRGNSPFRRTMGMAALAREVLPRTE</sequence>
<evidence type="ECO:0000313" key="2">
    <source>
        <dbReference type="Proteomes" id="UP001139264"/>
    </source>
</evidence>
<comment type="caution">
    <text evidence="1">The sequence shown here is derived from an EMBL/GenBank/DDBJ whole genome shotgun (WGS) entry which is preliminary data.</text>
</comment>
<gene>
    <name evidence="1" type="ORF">LJ751_05860</name>
</gene>
<reference evidence="1" key="1">
    <citation type="submission" date="2021-10" db="EMBL/GenBank/DDBJ databases">
        <title>Novel species in genus Arthrobacter.</title>
        <authorList>
            <person name="Liu Y."/>
        </authorList>
    </citation>
    <scope>NUCLEOTIDE SEQUENCE</scope>
    <source>
        <strain evidence="1">Zg-Y809</strain>
    </source>
</reference>